<proteinExistence type="predicted"/>
<accession>A0A9D4PZK1</accession>
<dbReference type="InterPro" id="IPR036259">
    <property type="entry name" value="MFS_trans_sf"/>
</dbReference>
<organism evidence="6 7">
    <name type="scientific">Rhipicephalus sanguineus</name>
    <name type="common">Brown dog tick</name>
    <name type="synonym">Ixodes sanguineus</name>
    <dbReference type="NCBI Taxonomy" id="34632"/>
    <lineage>
        <taxon>Eukaryota</taxon>
        <taxon>Metazoa</taxon>
        <taxon>Ecdysozoa</taxon>
        <taxon>Arthropoda</taxon>
        <taxon>Chelicerata</taxon>
        <taxon>Arachnida</taxon>
        <taxon>Acari</taxon>
        <taxon>Parasitiformes</taxon>
        <taxon>Ixodida</taxon>
        <taxon>Ixodoidea</taxon>
        <taxon>Ixodidae</taxon>
        <taxon>Rhipicephalinae</taxon>
        <taxon>Rhipicephalus</taxon>
        <taxon>Rhipicephalus</taxon>
    </lineage>
</organism>
<feature type="transmembrane region" description="Helical" evidence="5">
    <location>
        <begin position="526"/>
        <end position="545"/>
    </location>
</feature>
<feature type="transmembrane region" description="Helical" evidence="5">
    <location>
        <begin position="373"/>
        <end position="392"/>
    </location>
</feature>
<feature type="transmembrane region" description="Helical" evidence="5">
    <location>
        <begin position="434"/>
        <end position="452"/>
    </location>
</feature>
<comment type="caution">
    <text evidence="6">The sequence shown here is derived from an EMBL/GenBank/DDBJ whole genome shotgun (WGS) entry which is preliminary data.</text>
</comment>
<feature type="transmembrane region" description="Helical" evidence="5">
    <location>
        <begin position="286"/>
        <end position="307"/>
    </location>
</feature>
<keyword evidence="2 5" id="KW-0812">Transmembrane</keyword>
<dbReference type="Proteomes" id="UP000821837">
    <property type="component" value="Chromosome 3"/>
</dbReference>
<comment type="subcellular location">
    <subcellularLocation>
        <location evidence="1">Membrane</location>
        <topology evidence="1">Multi-pass membrane protein</topology>
    </subcellularLocation>
</comment>
<feature type="transmembrane region" description="Helical" evidence="5">
    <location>
        <begin position="472"/>
        <end position="490"/>
    </location>
</feature>
<feature type="transmembrane region" description="Helical" evidence="5">
    <location>
        <begin position="497"/>
        <end position="514"/>
    </location>
</feature>
<evidence type="ECO:0000256" key="1">
    <source>
        <dbReference type="ARBA" id="ARBA00004141"/>
    </source>
</evidence>
<reference evidence="6" key="2">
    <citation type="submission" date="2021-09" db="EMBL/GenBank/DDBJ databases">
        <authorList>
            <person name="Jia N."/>
            <person name="Wang J."/>
            <person name="Shi W."/>
            <person name="Du L."/>
            <person name="Sun Y."/>
            <person name="Zhan W."/>
            <person name="Jiang J."/>
            <person name="Wang Q."/>
            <person name="Zhang B."/>
            <person name="Ji P."/>
            <person name="Sakyi L.B."/>
            <person name="Cui X."/>
            <person name="Yuan T."/>
            <person name="Jiang B."/>
            <person name="Yang W."/>
            <person name="Lam T.T.-Y."/>
            <person name="Chang Q."/>
            <person name="Ding S."/>
            <person name="Wang X."/>
            <person name="Zhu J."/>
            <person name="Ruan X."/>
            <person name="Zhao L."/>
            <person name="Wei J."/>
            <person name="Que T."/>
            <person name="Du C."/>
            <person name="Cheng J."/>
            <person name="Dai P."/>
            <person name="Han X."/>
            <person name="Huang E."/>
            <person name="Gao Y."/>
            <person name="Liu J."/>
            <person name="Shao H."/>
            <person name="Ye R."/>
            <person name="Li L."/>
            <person name="Wei W."/>
            <person name="Wang X."/>
            <person name="Wang C."/>
            <person name="Huo Q."/>
            <person name="Li W."/>
            <person name="Guo W."/>
            <person name="Chen H."/>
            <person name="Chen S."/>
            <person name="Zhou L."/>
            <person name="Zhou L."/>
            <person name="Ni X."/>
            <person name="Tian J."/>
            <person name="Zhou Y."/>
            <person name="Sheng Y."/>
            <person name="Liu T."/>
            <person name="Pan Y."/>
            <person name="Xia L."/>
            <person name="Li J."/>
            <person name="Zhao F."/>
            <person name="Cao W."/>
        </authorList>
    </citation>
    <scope>NUCLEOTIDE SEQUENCE</scope>
    <source>
        <strain evidence="6">Rsan-2018</strain>
        <tissue evidence="6">Larvae</tissue>
    </source>
</reference>
<evidence type="ECO:0008006" key="8">
    <source>
        <dbReference type="Google" id="ProtNLM"/>
    </source>
</evidence>
<name>A0A9D4PZK1_RHISA</name>
<feature type="transmembrane region" description="Helical" evidence="5">
    <location>
        <begin position="202"/>
        <end position="221"/>
    </location>
</feature>
<keyword evidence="7" id="KW-1185">Reference proteome</keyword>
<gene>
    <name evidence="6" type="ORF">HPB52_011861</name>
</gene>
<dbReference type="Gene3D" id="1.20.1250.20">
    <property type="entry name" value="MFS general substrate transporter like domains"/>
    <property type="match status" value="1"/>
</dbReference>
<keyword evidence="3 5" id="KW-1133">Transmembrane helix</keyword>
<evidence type="ECO:0000256" key="4">
    <source>
        <dbReference type="ARBA" id="ARBA00023136"/>
    </source>
</evidence>
<dbReference type="EMBL" id="JABSTV010001249">
    <property type="protein sequence ID" value="KAH7961745.1"/>
    <property type="molecule type" value="Genomic_DNA"/>
</dbReference>
<dbReference type="PANTHER" id="PTHR24064">
    <property type="entry name" value="SOLUTE CARRIER FAMILY 22 MEMBER"/>
    <property type="match status" value="1"/>
</dbReference>
<evidence type="ECO:0000313" key="7">
    <source>
        <dbReference type="Proteomes" id="UP000821837"/>
    </source>
</evidence>
<dbReference type="AlphaFoldDB" id="A0A9D4PZK1"/>
<evidence type="ECO:0000313" key="6">
    <source>
        <dbReference type="EMBL" id="KAH7961745.1"/>
    </source>
</evidence>
<feature type="transmembrane region" description="Helical" evidence="5">
    <location>
        <begin position="259"/>
        <end position="280"/>
    </location>
</feature>
<dbReference type="VEuPathDB" id="VectorBase:RSAN_052928"/>
<evidence type="ECO:0000256" key="3">
    <source>
        <dbReference type="ARBA" id="ARBA00022989"/>
    </source>
</evidence>
<dbReference type="SUPFAM" id="SSF103473">
    <property type="entry name" value="MFS general substrate transporter"/>
    <property type="match status" value="1"/>
</dbReference>
<sequence length="602" mass="66499">MPARGSCPPPFKRLCNCLWNTSDSDAKEKCTRAKESELRSKESELHRRQSSDGARVCVPFGDGVFQVRLLIVTAVAASIALTQARLFRHSMRELDHWCARPPGFSNMSVAAWKAMAIPRDIAGNFSRCTVREPPDGGASARAVPCAAWEFNLSDHGNTVVSEWNLVCQRSWLSDVAHVVVFSTNVLLLPLVGMAADRAGRKTVAFVSNTGLLLTLVGSSMARDFQTFVVTQAAVSVLSKSMVVLYVLLYEVTTASRRLLYCFVAPVLPSVFVQLLLFFVEMFKLDWFLSQLVVATLALLLLPTFYVVEESPTWLLATHNLDEAEKVVCRAGSINSVAQIECRRQFRSEVESCRREQVDLPSDNTMGLFRSGWLRGRSFVLVFVWLVISWAYSHHVEERGTTSDTYVRSATLIGLGPMFVVVWPVLEYDQGVKRAIAISTLVFAASSAVAFAAPTDESSPWQTVLPVSMRLSLTLPVAFLFFLTISLYPAILRCEAALLGYACAIVGDNAGYMAFTRLLGRRQDVTLAVQSVLTALAAVAVAYLPPDDRHDLSRRRSLAALWRKSSITSTKQLSGGAVCERRTLPYPMPEQFSIRAGMLNDGR</sequence>
<keyword evidence="4 5" id="KW-0472">Membrane</keyword>
<reference evidence="6" key="1">
    <citation type="journal article" date="2020" name="Cell">
        <title>Large-Scale Comparative Analyses of Tick Genomes Elucidate Their Genetic Diversity and Vector Capacities.</title>
        <authorList>
            <consortium name="Tick Genome and Microbiome Consortium (TIGMIC)"/>
            <person name="Jia N."/>
            <person name="Wang J."/>
            <person name="Shi W."/>
            <person name="Du L."/>
            <person name="Sun Y."/>
            <person name="Zhan W."/>
            <person name="Jiang J.F."/>
            <person name="Wang Q."/>
            <person name="Zhang B."/>
            <person name="Ji P."/>
            <person name="Bell-Sakyi L."/>
            <person name="Cui X.M."/>
            <person name="Yuan T.T."/>
            <person name="Jiang B.G."/>
            <person name="Yang W.F."/>
            <person name="Lam T.T."/>
            <person name="Chang Q.C."/>
            <person name="Ding S.J."/>
            <person name="Wang X.J."/>
            <person name="Zhu J.G."/>
            <person name="Ruan X.D."/>
            <person name="Zhao L."/>
            <person name="Wei J.T."/>
            <person name="Ye R.Z."/>
            <person name="Que T.C."/>
            <person name="Du C.H."/>
            <person name="Zhou Y.H."/>
            <person name="Cheng J.X."/>
            <person name="Dai P.F."/>
            <person name="Guo W.B."/>
            <person name="Han X.H."/>
            <person name="Huang E.J."/>
            <person name="Li L.F."/>
            <person name="Wei W."/>
            <person name="Gao Y.C."/>
            <person name="Liu J.Z."/>
            <person name="Shao H.Z."/>
            <person name="Wang X."/>
            <person name="Wang C.C."/>
            <person name="Yang T.C."/>
            <person name="Huo Q.B."/>
            <person name="Li W."/>
            <person name="Chen H.Y."/>
            <person name="Chen S.E."/>
            <person name="Zhou L.G."/>
            <person name="Ni X.B."/>
            <person name="Tian J.H."/>
            <person name="Sheng Y."/>
            <person name="Liu T."/>
            <person name="Pan Y.S."/>
            <person name="Xia L.Y."/>
            <person name="Li J."/>
            <person name="Zhao F."/>
            <person name="Cao W.C."/>
        </authorList>
    </citation>
    <scope>NUCLEOTIDE SEQUENCE</scope>
    <source>
        <strain evidence="6">Rsan-2018</strain>
    </source>
</reference>
<protein>
    <recommendedName>
        <fullName evidence="8">Organic cation/carnitine transporter</fullName>
    </recommendedName>
</protein>
<evidence type="ECO:0000256" key="2">
    <source>
        <dbReference type="ARBA" id="ARBA00022692"/>
    </source>
</evidence>
<dbReference type="GO" id="GO:0016020">
    <property type="term" value="C:membrane"/>
    <property type="evidence" value="ECO:0007669"/>
    <property type="project" value="UniProtKB-SubCell"/>
</dbReference>
<evidence type="ECO:0000256" key="5">
    <source>
        <dbReference type="SAM" id="Phobius"/>
    </source>
</evidence>
<feature type="transmembrane region" description="Helical" evidence="5">
    <location>
        <begin position="227"/>
        <end position="247"/>
    </location>
</feature>
<feature type="transmembrane region" description="Helical" evidence="5">
    <location>
        <begin position="404"/>
        <end position="425"/>
    </location>
</feature>